<reference evidence="5 6" key="2">
    <citation type="submission" date="2020-07" db="EMBL/GenBank/DDBJ databases">
        <authorList>
            <person name="Yu X."/>
        </authorList>
    </citation>
    <scope>NUCLEOTIDE SEQUENCE [LARGE SCALE GENOMIC DNA]</scope>
    <source>
        <strain evidence="6">24</strain>
    </source>
</reference>
<gene>
    <name evidence="5" type="ORF">H0P51_21920</name>
</gene>
<dbReference type="InterPro" id="IPR003703">
    <property type="entry name" value="Acyl_CoA_thio"/>
</dbReference>
<dbReference type="GO" id="GO:0009062">
    <property type="term" value="P:fatty acid catabolic process"/>
    <property type="evidence" value="ECO:0007669"/>
    <property type="project" value="TreeGrafter"/>
</dbReference>
<organism evidence="5 6">
    <name type="scientific">Mycobacterium vicinigordonae</name>
    <dbReference type="NCBI Taxonomy" id="1719132"/>
    <lineage>
        <taxon>Bacteria</taxon>
        <taxon>Bacillati</taxon>
        <taxon>Actinomycetota</taxon>
        <taxon>Actinomycetes</taxon>
        <taxon>Mycobacteriales</taxon>
        <taxon>Mycobacteriaceae</taxon>
        <taxon>Mycobacterium</taxon>
    </lineage>
</organism>
<dbReference type="KEGG" id="mgor:H0P51_21920"/>
<dbReference type="Gene3D" id="2.40.160.210">
    <property type="entry name" value="Acyl-CoA thioesterase, double hotdog domain"/>
    <property type="match status" value="1"/>
</dbReference>
<dbReference type="EMBL" id="CP059165">
    <property type="protein sequence ID" value="QLL06380.1"/>
    <property type="molecule type" value="Genomic_DNA"/>
</dbReference>
<dbReference type="Proteomes" id="UP000510682">
    <property type="component" value="Chromosome"/>
</dbReference>
<feature type="domain" description="Acyl-CoA thioesterase-like C-terminal" evidence="4">
    <location>
        <begin position="148"/>
        <end position="267"/>
    </location>
</feature>
<evidence type="ECO:0000313" key="5">
    <source>
        <dbReference type="EMBL" id="QLL06380.1"/>
    </source>
</evidence>
<keyword evidence="6" id="KW-1185">Reference proteome</keyword>
<reference evidence="6" key="1">
    <citation type="submission" date="2020-07" db="EMBL/GenBank/DDBJ databases">
        <title>Description of Mycobacterium gordonae subsp. intergordonae subsp.nov. and Mycobacterium gordonae subsp. gordonae subsp. nov.</title>
        <authorList>
            <person name="Yu X."/>
        </authorList>
    </citation>
    <scope>NUCLEOTIDE SEQUENCE [LARGE SCALE GENOMIC DNA]</scope>
    <source>
        <strain evidence="6">24</strain>
    </source>
</reference>
<dbReference type="InterPro" id="IPR029069">
    <property type="entry name" value="HotDog_dom_sf"/>
</dbReference>
<dbReference type="AlphaFoldDB" id="A0A7D6IKL0"/>
<evidence type="ECO:0000259" key="4">
    <source>
        <dbReference type="Pfam" id="PF20789"/>
    </source>
</evidence>
<dbReference type="SUPFAM" id="SSF54637">
    <property type="entry name" value="Thioesterase/thiol ester dehydrase-isomerase"/>
    <property type="match status" value="2"/>
</dbReference>
<dbReference type="PANTHER" id="PTHR11066">
    <property type="entry name" value="ACYL-COA THIOESTERASE"/>
    <property type="match status" value="1"/>
</dbReference>
<dbReference type="PANTHER" id="PTHR11066:SF34">
    <property type="entry name" value="ACYL-COENZYME A THIOESTERASE 8"/>
    <property type="match status" value="1"/>
</dbReference>
<evidence type="ECO:0000313" key="6">
    <source>
        <dbReference type="Proteomes" id="UP000510682"/>
    </source>
</evidence>
<dbReference type="InterPro" id="IPR049450">
    <property type="entry name" value="ACOT8-like_C"/>
</dbReference>
<reference evidence="6" key="3">
    <citation type="submission" date="2023-07" db="EMBL/GenBank/DDBJ databases">
        <title>Description of Mycobacterium gordonae subsp. intergordonae subsp.nov. and Mycobacterium gordonae subsp. gordonae subsp. nov.</title>
        <authorList>
            <person name="Huang H."/>
        </authorList>
    </citation>
    <scope>NUCLEOTIDE SEQUENCE [LARGE SCALE GENOMIC DNA]</scope>
    <source>
        <strain evidence="6">24</strain>
    </source>
</reference>
<evidence type="ECO:0000256" key="1">
    <source>
        <dbReference type="ARBA" id="ARBA00006538"/>
    </source>
</evidence>
<dbReference type="RefSeq" id="WP_180914959.1">
    <property type="nucleotide sequence ID" value="NZ_CP059165.1"/>
</dbReference>
<dbReference type="GO" id="GO:0006637">
    <property type="term" value="P:acyl-CoA metabolic process"/>
    <property type="evidence" value="ECO:0007669"/>
    <property type="project" value="InterPro"/>
</dbReference>
<keyword evidence="2" id="KW-0378">Hydrolase</keyword>
<dbReference type="Pfam" id="PF13622">
    <property type="entry name" value="4HBT_3"/>
    <property type="match status" value="1"/>
</dbReference>
<evidence type="ECO:0000256" key="2">
    <source>
        <dbReference type="ARBA" id="ARBA00022801"/>
    </source>
</evidence>
<sequence>MNRLNRRPDVHDVFAVAAIGERTWQSCHTDARGGRMFGGQTLAQLLTAGYQSVGDHLVASSLSVTFLRPGDGGAVCEYRVGHAHDGQSSAVRDVTACQDGVPVALAAIGFRRPDACAWSHRHGVGDATPDPRARPGLPHPARAIPAGAFDVCYLDTREDGFFVRRLWFRALGQLPAHPAIHHGIVALISDLYLFEPALVENGYAADDRRIRYATTQHSMWFHDLVTTDQWLLIESRSPVSAGGRGLVTAQVRGPGNTVVATAVQEVAIRLPSESPA</sequence>
<accession>A0A7D6IKL0</accession>
<dbReference type="InterPro" id="IPR049449">
    <property type="entry name" value="TesB_ACOT8-like_N"/>
</dbReference>
<dbReference type="Pfam" id="PF20789">
    <property type="entry name" value="4HBT_3C"/>
    <property type="match status" value="1"/>
</dbReference>
<dbReference type="GO" id="GO:0047617">
    <property type="term" value="F:fatty acyl-CoA hydrolase activity"/>
    <property type="evidence" value="ECO:0007669"/>
    <property type="project" value="InterPro"/>
</dbReference>
<evidence type="ECO:0000259" key="3">
    <source>
        <dbReference type="Pfam" id="PF13622"/>
    </source>
</evidence>
<dbReference type="InterPro" id="IPR042171">
    <property type="entry name" value="Acyl-CoA_hotdog"/>
</dbReference>
<protein>
    <submittedName>
        <fullName evidence="5">Thioesterase family protein</fullName>
    </submittedName>
</protein>
<dbReference type="CDD" id="cd03444">
    <property type="entry name" value="Thioesterase_II_repeat1"/>
    <property type="match status" value="1"/>
</dbReference>
<name>A0A7D6IKL0_9MYCO</name>
<proteinExistence type="inferred from homology"/>
<comment type="similarity">
    <text evidence="1">Belongs to the C/M/P thioester hydrolase family.</text>
</comment>
<feature type="domain" description="Acyl-CoA thioesterase-like N-terminal HotDog" evidence="3">
    <location>
        <begin position="33"/>
        <end position="108"/>
    </location>
</feature>